<comment type="similarity">
    <text evidence="2">Belongs to the ABC transporter superfamily. ABCB family. MHC peptide exporter (TC 3.A.1.209) subfamily.</text>
</comment>
<keyword evidence="7" id="KW-0067">ATP-binding</keyword>
<feature type="transmembrane region" description="Helical" evidence="12">
    <location>
        <begin position="130"/>
        <end position="154"/>
    </location>
</feature>
<dbReference type="InterPro" id="IPR027417">
    <property type="entry name" value="P-loop_NTPase"/>
</dbReference>
<dbReference type="InterPro" id="IPR039421">
    <property type="entry name" value="Type_1_exporter"/>
</dbReference>
<dbReference type="SMART" id="SM00382">
    <property type="entry name" value="AAA"/>
    <property type="match status" value="2"/>
</dbReference>
<evidence type="ECO:0000313" key="15">
    <source>
        <dbReference type="EMBL" id="KAI1859844.1"/>
    </source>
</evidence>
<dbReference type="GO" id="GO:0005743">
    <property type="term" value="C:mitochondrial inner membrane"/>
    <property type="evidence" value="ECO:0007669"/>
    <property type="project" value="TreeGrafter"/>
</dbReference>
<keyword evidence="9 12" id="KW-1133">Transmembrane helix</keyword>
<evidence type="ECO:0000256" key="12">
    <source>
        <dbReference type="SAM" id="Phobius"/>
    </source>
</evidence>
<evidence type="ECO:0000256" key="10">
    <source>
        <dbReference type="ARBA" id="ARBA00023136"/>
    </source>
</evidence>
<comment type="similarity">
    <text evidence="3">Belongs to the ABC transporter superfamily. ABCB family. Multidrug resistance exporter (TC 3.A.1.201) subfamily.</text>
</comment>
<evidence type="ECO:0000256" key="6">
    <source>
        <dbReference type="ARBA" id="ARBA00022741"/>
    </source>
</evidence>
<evidence type="ECO:0000256" key="2">
    <source>
        <dbReference type="ARBA" id="ARBA00006493"/>
    </source>
</evidence>
<dbReference type="SUPFAM" id="SSF90123">
    <property type="entry name" value="ABC transporter transmembrane region"/>
    <property type="match status" value="2"/>
</dbReference>
<keyword evidence="8" id="KW-1278">Translocase</keyword>
<feature type="domain" description="ABC transmembrane type-1" evidence="14">
    <location>
        <begin position="727"/>
        <end position="1016"/>
    </location>
</feature>
<dbReference type="InterPro" id="IPR036640">
    <property type="entry name" value="ABC1_TM_sf"/>
</dbReference>
<name>A0A9Q0AIM5_9PEZI</name>
<comment type="caution">
    <text evidence="15">The sequence shown here is derived from an EMBL/GenBank/DDBJ whole genome shotgun (WGS) entry which is preliminary data.</text>
</comment>
<feature type="transmembrane region" description="Helical" evidence="12">
    <location>
        <begin position="722"/>
        <end position="738"/>
    </location>
</feature>
<feature type="transmembrane region" description="Helical" evidence="12">
    <location>
        <begin position="203"/>
        <end position="219"/>
    </location>
</feature>
<evidence type="ECO:0000259" key="14">
    <source>
        <dbReference type="PROSITE" id="PS50929"/>
    </source>
</evidence>
<feature type="transmembrane region" description="Helical" evidence="12">
    <location>
        <begin position="225"/>
        <end position="245"/>
    </location>
</feature>
<dbReference type="Pfam" id="PF00005">
    <property type="entry name" value="ABC_tran"/>
    <property type="match status" value="2"/>
</dbReference>
<feature type="domain" description="ABC transporter" evidence="13">
    <location>
        <begin position="405"/>
        <end position="650"/>
    </location>
</feature>
<dbReference type="PROSITE" id="PS50893">
    <property type="entry name" value="ABC_TRANSPORTER_2"/>
    <property type="match status" value="2"/>
</dbReference>
<dbReference type="EMBL" id="JAFIMR010000033">
    <property type="protein sequence ID" value="KAI1859844.1"/>
    <property type="molecule type" value="Genomic_DNA"/>
</dbReference>
<sequence>MGSTDKKTMPGEIVPESSLTSVSSCNGDCTHTADCSEKPESNRALPNTLEKEILERQLDFQDVKASFFGLYSHATWVDIVIVLVSTLAAIAAGALHPTAPIVNAYLVQFFARAGTEGDTLTAIINQFTLYYVYFFIVSLVSWTVATAGFIHTAARIARRIKTKYFAAVLKQNMAVFDEVGTGSILSHLTSDTNMIQEALGSKLAISIAAIGNLTGTVIVCFALDWILTFILSWSFILGTSVLILSGKATVRYSGRSLDASSAGTAVVEEALGSIKSTTALGMQKFVHRTYTDYLKKASKHGFVLKTLNSSMISLCVASGYINVALGFWQGSRRLTDGITPFTHVVAITLVLKSAAFCVLNVGSNLEAFNMAVAAASRIYRMSNRESPIDSSSDKGTVPQYVDGTIELRNIKHIYPSRQSVRVLDDVNILFPAGKITAIVGPSGSGKSSIASLILRFYDPVSGGIFLDGSNLTSFRLRWLRQQIHVVQQEPFLFNKTVYENIEFGLTGPQWDNTSEDEKRRLVVNAAKVAQAHDFITKLPEGYDTMVGAKGSRLSGGQAQRVAIARALVGQPRILILDEATSALDSETEARVLAAMSESHPSCNKIVIAHRLSTIRDADKIVVLRAGRVVEEGTHTDLMASRSVYFDLVKAQDLSEHRETQTSPLLTGKVEESTEDIVSRASKDGTSDGDDASFLISEELDTGKRSSSLWSLIRFGWNLNRPELWWVILGLICAAIAGFEEPGSAILFGKAIVSISQPLSEAEKVRSETGFYSWMFFLLAMVMLVVLAVEGIVFAWCSEKMTNRARSMALEKMLRMEVAFFDKKKNSSGALASFLSTSTNDLAGVSGAALSVILICASTAICGIVVALAYGWKLALVCLALFPLLLASGYFGVWLVGEFERHTEAFNNEAAEHANETLLGIRTVATMAREEKALSQFKGTLKATSSRALRANLQTSFLYALAQAIYYAGMALTFWYGSRLIMQHEYTLDQFIVVQSSMLMSAYSAGLVFSWTPSMGKAKRASAMLQHLLRQKSSIDPLDPSAGIDPGVPKGRIEFDAVTFSYPSRQDHAALRDLSFTIPAGSNIAFVGPTGSGKSTIISMIERFYDPTRGAIRIDNQPLSSLQVAKYRQHIGLVNQDPTLYNGTIHMNLLAGLEDEGIRPSKEAVEDACRQANIFEFIKSLPKEFETTVGNRGTQLSVGQKQRIALARALIRQPSILLLDEATSSLDSQSESLIRDALEKAKKGRTTITIAHRLSTIVKADRIYVLDQGTIVESGTHADLMNSKGRYHALFVSSSSGQAI</sequence>
<dbReference type="Gene3D" id="1.20.1560.10">
    <property type="entry name" value="ABC transporter type 1, transmembrane domain"/>
    <property type="match status" value="1"/>
</dbReference>
<feature type="domain" description="ABC transporter" evidence="13">
    <location>
        <begin position="1052"/>
        <end position="1292"/>
    </location>
</feature>
<evidence type="ECO:0000256" key="9">
    <source>
        <dbReference type="ARBA" id="ARBA00022989"/>
    </source>
</evidence>
<evidence type="ECO:0000256" key="5">
    <source>
        <dbReference type="ARBA" id="ARBA00022692"/>
    </source>
</evidence>
<keyword evidence="6" id="KW-0547">Nucleotide-binding</keyword>
<dbReference type="FunFam" id="3.40.50.300:FF:000913">
    <property type="entry name" value="ABC multidrug transporter SitT"/>
    <property type="match status" value="1"/>
</dbReference>
<evidence type="ECO:0000256" key="3">
    <source>
        <dbReference type="ARBA" id="ARBA00007577"/>
    </source>
</evidence>
<dbReference type="Proteomes" id="UP000829685">
    <property type="component" value="Unassembled WGS sequence"/>
</dbReference>
<dbReference type="GO" id="GO:0016887">
    <property type="term" value="F:ATP hydrolysis activity"/>
    <property type="evidence" value="ECO:0007669"/>
    <property type="project" value="InterPro"/>
</dbReference>
<comment type="subcellular location">
    <subcellularLocation>
        <location evidence="1">Endomembrane system</location>
        <topology evidence="1">Multi-pass membrane protein</topology>
    </subcellularLocation>
</comment>
<dbReference type="InterPro" id="IPR017871">
    <property type="entry name" value="ABC_transporter-like_CS"/>
</dbReference>
<dbReference type="PANTHER" id="PTHR43394:SF18">
    <property type="entry name" value="ABC TRANSPORTER B FAMILY MEMBER 11-LIKE"/>
    <property type="match status" value="1"/>
</dbReference>
<evidence type="ECO:0000256" key="1">
    <source>
        <dbReference type="ARBA" id="ARBA00004127"/>
    </source>
</evidence>
<dbReference type="CDD" id="cd18577">
    <property type="entry name" value="ABC_6TM_Pgp_ABCB1_D1_like"/>
    <property type="match status" value="1"/>
</dbReference>
<dbReference type="GO" id="GO:0015421">
    <property type="term" value="F:ABC-type oligopeptide transporter activity"/>
    <property type="evidence" value="ECO:0007669"/>
    <property type="project" value="TreeGrafter"/>
</dbReference>
<dbReference type="FunFam" id="3.40.50.300:FF:000140">
    <property type="entry name" value="Lipid A export ATP-binding/permease protein MsbA"/>
    <property type="match status" value="1"/>
</dbReference>
<evidence type="ECO:0000313" key="16">
    <source>
        <dbReference type="Proteomes" id="UP000829685"/>
    </source>
</evidence>
<dbReference type="GO" id="GO:0090374">
    <property type="term" value="P:oligopeptide export from mitochondrion"/>
    <property type="evidence" value="ECO:0007669"/>
    <property type="project" value="TreeGrafter"/>
</dbReference>
<feature type="transmembrane region" description="Helical" evidence="12">
    <location>
        <begin position="989"/>
        <end position="1010"/>
    </location>
</feature>
<feature type="region of interest" description="Disordered" evidence="11">
    <location>
        <begin position="656"/>
        <end position="687"/>
    </location>
</feature>
<evidence type="ECO:0000256" key="8">
    <source>
        <dbReference type="ARBA" id="ARBA00022967"/>
    </source>
</evidence>
<feature type="transmembrane region" description="Helical" evidence="12">
    <location>
        <begin position="956"/>
        <end position="977"/>
    </location>
</feature>
<keyword evidence="16" id="KW-1185">Reference proteome</keyword>
<feature type="transmembrane region" description="Helical" evidence="12">
    <location>
        <begin position="341"/>
        <end position="361"/>
    </location>
</feature>
<keyword evidence="4" id="KW-0813">Transport</keyword>
<dbReference type="GO" id="GO:0005524">
    <property type="term" value="F:ATP binding"/>
    <property type="evidence" value="ECO:0007669"/>
    <property type="project" value="UniProtKB-KW"/>
</dbReference>
<dbReference type="InterPro" id="IPR003593">
    <property type="entry name" value="AAA+_ATPase"/>
</dbReference>
<dbReference type="InterPro" id="IPR003439">
    <property type="entry name" value="ABC_transporter-like_ATP-bd"/>
</dbReference>
<evidence type="ECO:0000256" key="11">
    <source>
        <dbReference type="SAM" id="MobiDB-lite"/>
    </source>
</evidence>
<dbReference type="Pfam" id="PF00664">
    <property type="entry name" value="ABC_membrane"/>
    <property type="match status" value="2"/>
</dbReference>
<organism evidence="15 16">
    <name type="scientific">Neoarthrinium moseri</name>
    <dbReference type="NCBI Taxonomy" id="1658444"/>
    <lineage>
        <taxon>Eukaryota</taxon>
        <taxon>Fungi</taxon>
        <taxon>Dikarya</taxon>
        <taxon>Ascomycota</taxon>
        <taxon>Pezizomycotina</taxon>
        <taxon>Sordariomycetes</taxon>
        <taxon>Xylariomycetidae</taxon>
        <taxon>Amphisphaeriales</taxon>
        <taxon>Apiosporaceae</taxon>
        <taxon>Neoarthrinium</taxon>
    </lineage>
</organism>
<evidence type="ECO:0000256" key="7">
    <source>
        <dbReference type="ARBA" id="ARBA00022840"/>
    </source>
</evidence>
<dbReference type="Gene3D" id="3.40.50.300">
    <property type="entry name" value="P-loop containing nucleotide triphosphate hydrolases"/>
    <property type="match status" value="2"/>
</dbReference>
<evidence type="ECO:0000259" key="13">
    <source>
        <dbReference type="PROSITE" id="PS50893"/>
    </source>
</evidence>
<dbReference type="PROSITE" id="PS00211">
    <property type="entry name" value="ABC_TRANSPORTER_1"/>
    <property type="match status" value="2"/>
</dbReference>
<feature type="transmembrane region" description="Helical" evidence="12">
    <location>
        <begin position="873"/>
        <end position="895"/>
    </location>
</feature>
<dbReference type="CDD" id="cd03249">
    <property type="entry name" value="ABC_MTABC3_MDL1_MDL2"/>
    <property type="match status" value="1"/>
</dbReference>
<proteinExistence type="inferred from homology"/>
<dbReference type="SUPFAM" id="SSF52540">
    <property type="entry name" value="P-loop containing nucleoside triphosphate hydrolases"/>
    <property type="match status" value="2"/>
</dbReference>
<feature type="transmembrane region" description="Helical" evidence="12">
    <location>
        <begin position="74"/>
        <end position="95"/>
    </location>
</feature>
<feature type="region of interest" description="Disordered" evidence="11">
    <location>
        <begin position="1"/>
        <end position="24"/>
    </location>
</feature>
<keyword evidence="10 12" id="KW-0472">Membrane</keyword>
<feature type="compositionally biased region" description="Basic and acidic residues" evidence="11">
    <location>
        <begin position="668"/>
        <end position="685"/>
    </location>
</feature>
<reference evidence="15" key="1">
    <citation type="submission" date="2021-03" db="EMBL/GenBank/DDBJ databases">
        <title>Revisited historic fungal species revealed as producer of novel bioactive compounds through whole genome sequencing and comparative genomics.</title>
        <authorList>
            <person name="Vignolle G.A."/>
            <person name="Hochenegger N."/>
            <person name="Mach R.L."/>
            <person name="Mach-Aigner A.R."/>
            <person name="Javad Rahimi M."/>
            <person name="Salim K.A."/>
            <person name="Chan C.M."/>
            <person name="Lim L.B.L."/>
            <person name="Cai F."/>
            <person name="Druzhinina I.S."/>
            <person name="U'Ren J.M."/>
            <person name="Derntl C."/>
        </authorList>
    </citation>
    <scope>NUCLEOTIDE SEQUENCE</scope>
    <source>
        <strain evidence="15">TUCIM 5799</strain>
    </source>
</reference>
<accession>A0A9Q0AIM5</accession>
<dbReference type="PROSITE" id="PS50929">
    <property type="entry name" value="ABC_TM1F"/>
    <property type="match status" value="2"/>
</dbReference>
<keyword evidence="5 12" id="KW-0812">Transmembrane</keyword>
<feature type="transmembrane region" description="Helical" evidence="12">
    <location>
        <begin position="770"/>
        <end position="796"/>
    </location>
</feature>
<dbReference type="CDD" id="cd18578">
    <property type="entry name" value="ABC_6TM_Pgp_ABCB1_D2_like"/>
    <property type="match status" value="1"/>
</dbReference>
<feature type="transmembrane region" description="Helical" evidence="12">
    <location>
        <begin position="841"/>
        <end position="867"/>
    </location>
</feature>
<dbReference type="PANTHER" id="PTHR43394">
    <property type="entry name" value="ATP-DEPENDENT PERMEASE MDL1, MITOCHONDRIAL"/>
    <property type="match status" value="1"/>
</dbReference>
<dbReference type="GO" id="GO:0012505">
    <property type="term" value="C:endomembrane system"/>
    <property type="evidence" value="ECO:0007669"/>
    <property type="project" value="UniProtKB-SubCell"/>
</dbReference>
<feature type="transmembrane region" description="Helical" evidence="12">
    <location>
        <begin position="302"/>
        <end position="321"/>
    </location>
</feature>
<feature type="domain" description="ABC transmembrane type-1" evidence="14">
    <location>
        <begin position="83"/>
        <end position="370"/>
    </location>
</feature>
<dbReference type="InterPro" id="IPR011527">
    <property type="entry name" value="ABC1_TM_dom"/>
</dbReference>
<protein>
    <submittedName>
        <fullName evidence="15">Uncharacterized protein</fullName>
    </submittedName>
</protein>
<gene>
    <name evidence="15" type="ORF">JX265_010293</name>
</gene>
<evidence type="ECO:0000256" key="4">
    <source>
        <dbReference type="ARBA" id="ARBA00022448"/>
    </source>
</evidence>